<dbReference type="PROSITE" id="PS00615">
    <property type="entry name" value="C_TYPE_LECTIN_1"/>
    <property type="match status" value="1"/>
</dbReference>
<dbReference type="Pfam" id="PF00059">
    <property type="entry name" value="Lectin_C"/>
    <property type="match status" value="1"/>
</dbReference>
<feature type="domain" description="C-type lectin" evidence="2">
    <location>
        <begin position="33"/>
        <end position="99"/>
    </location>
</feature>
<evidence type="ECO:0000313" key="4">
    <source>
        <dbReference type="Proteomes" id="UP001186944"/>
    </source>
</evidence>
<comment type="caution">
    <text evidence="3">The sequence shown here is derived from an EMBL/GenBank/DDBJ whole genome shotgun (WGS) entry which is preliminary data.</text>
</comment>
<evidence type="ECO:0000313" key="3">
    <source>
        <dbReference type="EMBL" id="KAK3085754.1"/>
    </source>
</evidence>
<dbReference type="InterPro" id="IPR001304">
    <property type="entry name" value="C-type_lectin-like"/>
</dbReference>
<dbReference type="InterPro" id="IPR050111">
    <property type="entry name" value="C-type_lectin/snaclec_domain"/>
</dbReference>
<dbReference type="EMBL" id="VSWD01000012">
    <property type="protein sequence ID" value="KAK3085754.1"/>
    <property type="molecule type" value="Genomic_DNA"/>
</dbReference>
<dbReference type="AlphaFoldDB" id="A0AA89BLQ4"/>
<protein>
    <recommendedName>
        <fullName evidence="2">C-type lectin domain-containing protein</fullName>
    </recommendedName>
</protein>
<dbReference type="InterPro" id="IPR018378">
    <property type="entry name" value="C-type_lectin_CS"/>
</dbReference>
<name>A0AA89BLQ4_PINIB</name>
<accession>A0AA89BLQ4</accession>
<dbReference type="InterPro" id="IPR016186">
    <property type="entry name" value="C-type_lectin-like/link_sf"/>
</dbReference>
<dbReference type="InterPro" id="IPR016187">
    <property type="entry name" value="CTDL_fold"/>
</dbReference>
<dbReference type="CDD" id="cd00037">
    <property type="entry name" value="CLECT"/>
    <property type="match status" value="1"/>
</dbReference>
<dbReference type="SUPFAM" id="SSF56436">
    <property type="entry name" value="C-type lectin-like"/>
    <property type="match status" value="1"/>
</dbReference>
<dbReference type="Gene3D" id="3.10.100.10">
    <property type="entry name" value="Mannose-Binding Protein A, subunit A"/>
    <property type="match status" value="1"/>
</dbReference>
<sequence length="101" mass="11819">MKKYPKKCLMNHNTIRFDPTRCLYSTASFQHEFWIDGSDLLVEGHFVWASTQSDMDYTNWAKGEPNDLNGEDCVEIVHNSDNFTWNDAPCDTLQHFICERP</sequence>
<organism evidence="3 4">
    <name type="scientific">Pinctada imbricata</name>
    <name type="common">Atlantic pearl-oyster</name>
    <name type="synonym">Pinctada martensii</name>
    <dbReference type="NCBI Taxonomy" id="66713"/>
    <lineage>
        <taxon>Eukaryota</taxon>
        <taxon>Metazoa</taxon>
        <taxon>Spiralia</taxon>
        <taxon>Lophotrochozoa</taxon>
        <taxon>Mollusca</taxon>
        <taxon>Bivalvia</taxon>
        <taxon>Autobranchia</taxon>
        <taxon>Pteriomorphia</taxon>
        <taxon>Pterioida</taxon>
        <taxon>Pterioidea</taxon>
        <taxon>Pteriidae</taxon>
        <taxon>Pinctada</taxon>
    </lineage>
</organism>
<dbReference type="Proteomes" id="UP001186944">
    <property type="component" value="Unassembled WGS sequence"/>
</dbReference>
<reference evidence="3" key="1">
    <citation type="submission" date="2019-08" db="EMBL/GenBank/DDBJ databases">
        <title>The improved chromosome-level genome for the pearl oyster Pinctada fucata martensii using PacBio sequencing and Hi-C.</title>
        <authorList>
            <person name="Zheng Z."/>
        </authorList>
    </citation>
    <scope>NUCLEOTIDE SEQUENCE</scope>
    <source>
        <strain evidence="3">ZZ-2019</strain>
        <tissue evidence="3">Adductor muscle</tissue>
    </source>
</reference>
<keyword evidence="1" id="KW-1015">Disulfide bond</keyword>
<evidence type="ECO:0000256" key="1">
    <source>
        <dbReference type="ARBA" id="ARBA00023157"/>
    </source>
</evidence>
<dbReference type="PROSITE" id="PS50041">
    <property type="entry name" value="C_TYPE_LECTIN_2"/>
    <property type="match status" value="1"/>
</dbReference>
<gene>
    <name evidence="3" type="ORF">FSP39_008201</name>
</gene>
<dbReference type="PANTHER" id="PTHR22803">
    <property type="entry name" value="MANNOSE, PHOSPHOLIPASE, LECTIN RECEPTOR RELATED"/>
    <property type="match status" value="1"/>
</dbReference>
<proteinExistence type="predicted"/>
<evidence type="ECO:0000259" key="2">
    <source>
        <dbReference type="PROSITE" id="PS50041"/>
    </source>
</evidence>
<keyword evidence="4" id="KW-1185">Reference proteome</keyword>